<evidence type="ECO:0000256" key="1">
    <source>
        <dbReference type="SAM" id="Phobius"/>
    </source>
</evidence>
<accession>A0A918NB62</accession>
<evidence type="ECO:0000313" key="3">
    <source>
        <dbReference type="Proteomes" id="UP000626148"/>
    </source>
</evidence>
<keyword evidence="1" id="KW-0472">Membrane</keyword>
<organism evidence="2 3">
    <name type="scientific">Saccharospirillum salsuginis</name>
    <dbReference type="NCBI Taxonomy" id="418750"/>
    <lineage>
        <taxon>Bacteria</taxon>
        <taxon>Pseudomonadati</taxon>
        <taxon>Pseudomonadota</taxon>
        <taxon>Gammaproteobacteria</taxon>
        <taxon>Oceanospirillales</taxon>
        <taxon>Saccharospirillaceae</taxon>
        <taxon>Saccharospirillum</taxon>
    </lineage>
</organism>
<dbReference type="AlphaFoldDB" id="A0A918NB62"/>
<reference evidence="2" key="2">
    <citation type="submission" date="2020-09" db="EMBL/GenBank/DDBJ databases">
        <authorList>
            <person name="Sun Q."/>
            <person name="Kim S."/>
        </authorList>
    </citation>
    <scope>NUCLEOTIDE SEQUENCE</scope>
    <source>
        <strain evidence="2">KCTC 22169</strain>
    </source>
</reference>
<gene>
    <name evidence="2" type="ORF">GCM10007392_23980</name>
</gene>
<name>A0A918NB62_9GAMM</name>
<dbReference type="RefSeq" id="WP_189608850.1">
    <property type="nucleotide sequence ID" value="NZ_BMXR01000005.1"/>
</dbReference>
<dbReference type="Proteomes" id="UP000626148">
    <property type="component" value="Unassembled WGS sequence"/>
</dbReference>
<feature type="transmembrane region" description="Helical" evidence="1">
    <location>
        <begin position="184"/>
        <end position="206"/>
    </location>
</feature>
<evidence type="ECO:0000313" key="2">
    <source>
        <dbReference type="EMBL" id="GGX55497.1"/>
    </source>
</evidence>
<protein>
    <submittedName>
        <fullName evidence="2">Uncharacterized protein</fullName>
    </submittedName>
</protein>
<comment type="caution">
    <text evidence="2">The sequence shown here is derived from an EMBL/GenBank/DDBJ whole genome shotgun (WGS) entry which is preliminary data.</text>
</comment>
<dbReference type="EMBL" id="BMXR01000005">
    <property type="protein sequence ID" value="GGX55497.1"/>
    <property type="molecule type" value="Genomic_DNA"/>
</dbReference>
<sequence length="331" mass="37360">MDQSTKSEALSVAETTFLTLSQIEEVDPESRPMEVLRALIDMTREHAEQGVPEDKISFTTTDIVSRIKRTNDSEEARRFLNRHLKKLENHLEVYRPHLDSTLNKSEKRQRLRIKSETQGKRKFLCLDTEPLTPENGPVSAPVSNLHADSPLTIQYELFSAPKLRGLSKHLSEFAMTGRFTWSMALAPVIILISFIAMFLAAVTLGYPKQATWTIIIGISVLLLTIKLIWPFLQASDIGIHESPLWLSPQLTNQSYLVIEPYSPDQGSKKANRAIRVKSYTGTCPICGGKIYVEPGRRSQGMKGRIVGKCRYSPEHVFTFDHMTLSGRYALS</sequence>
<reference evidence="2" key="1">
    <citation type="journal article" date="2014" name="Int. J. Syst. Evol. Microbiol.">
        <title>Complete genome sequence of Corynebacterium casei LMG S-19264T (=DSM 44701T), isolated from a smear-ripened cheese.</title>
        <authorList>
            <consortium name="US DOE Joint Genome Institute (JGI-PGF)"/>
            <person name="Walter F."/>
            <person name="Albersmeier A."/>
            <person name="Kalinowski J."/>
            <person name="Ruckert C."/>
        </authorList>
    </citation>
    <scope>NUCLEOTIDE SEQUENCE</scope>
    <source>
        <strain evidence="2">KCTC 22169</strain>
    </source>
</reference>
<keyword evidence="1" id="KW-1133">Transmembrane helix</keyword>
<keyword evidence="1" id="KW-0812">Transmembrane</keyword>
<feature type="transmembrane region" description="Helical" evidence="1">
    <location>
        <begin position="212"/>
        <end position="232"/>
    </location>
</feature>
<proteinExistence type="predicted"/>
<keyword evidence="3" id="KW-1185">Reference proteome</keyword>